<evidence type="ECO:0000313" key="3">
    <source>
        <dbReference type="Proteomes" id="UP000576152"/>
    </source>
</evidence>
<dbReference type="InterPro" id="IPR027463">
    <property type="entry name" value="AcrB_DN_DC_subdom"/>
</dbReference>
<dbReference type="PANTHER" id="PTHR32063">
    <property type="match status" value="1"/>
</dbReference>
<keyword evidence="1" id="KW-0812">Transmembrane</keyword>
<dbReference type="RefSeq" id="WP_183474833.1">
    <property type="nucleotide sequence ID" value="NZ_JACIBX010000013.1"/>
</dbReference>
<dbReference type="SUPFAM" id="SSF82693">
    <property type="entry name" value="Multidrug efflux transporter AcrB pore domain, PN1, PN2, PC1 and PC2 subdomains"/>
    <property type="match status" value="1"/>
</dbReference>
<dbReference type="InterPro" id="IPR001036">
    <property type="entry name" value="Acrflvin-R"/>
</dbReference>
<dbReference type="SUPFAM" id="SSF82866">
    <property type="entry name" value="Multidrug efflux transporter AcrB transmembrane domain"/>
    <property type="match status" value="2"/>
</dbReference>
<dbReference type="Gene3D" id="1.20.1640.10">
    <property type="entry name" value="Multidrug efflux transporter AcrB transmembrane domain"/>
    <property type="match status" value="2"/>
</dbReference>
<feature type="transmembrane region" description="Helical" evidence="1">
    <location>
        <begin position="994"/>
        <end position="1019"/>
    </location>
</feature>
<keyword evidence="3" id="KW-1185">Reference proteome</keyword>
<dbReference type="Proteomes" id="UP000576152">
    <property type="component" value="Unassembled WGS sequence"/>
</dbReference>
<feature type="transmembrane region" description="Helical" evidence="1">
    <location>
        <begin position="892"/>
        <end position="912"/>
    </location>
</feature>
<evidence type="ECO:0000256" key="1">
    <source>
        <dbReference type="SAM" id="Phobius"/>
    </source>
</evidence>
<feature type="transmembrane region" description="Helical" evidence="1">
    <location>
        <begin position="520"/>
        <end position="538"/>
    </location>
</feature>
<dbReference type="EMBL" id="JACIBX010000013">
    <property type="protein sequence ID" value="MBB3713352.1"/>
    <property type="molecule type" value="Genomic_DNA"/>
</dbReference>
<proteinExistence type="predicted"/>
<dbReference type="PRINTS" id="PR00702">
    <property type="entry name" value="ACRIFLAVINRP"/>
</dbReference>
<reference evidence="2 3" key="1">
    <citation type="submission" date="2020-08" db="EMBL/GenBank/DDBJ databases">
        <title>Genomic Encyclopedia of Type Strains, Phase III (KMG-III): the genomes of soil and plant-associated and newly described type strains.</title>
        <authorList>
            <person name="Whitman W."/>
        </authorList>
    </citation>
    <scope>NUCLEOTIDE SEQUENCE [LARGE SCALE GENOMIC DNA]</scope>
    <source>
        <strain evidence="2 3">CECT 8572</strain>
    </source>
</reference>
<dbReference type="PANTHER" id="PTHR32063:SF33">
    <property type="entry name" value="RND SUPERFAMILY EFFLUX PUMP PERMEASE COMPONENT"/>
    <property type="match status" value="1"/>
</dbReference>
<organism evidence="2 3">
    <name type="scientific">Limimaricola variabilis</name>
    <dbReference type="NCBI Taxonomy" id="1492771"/>
    <lineage>
        <taxon>Bacteria</taxon>
        <taxon>Pseudomonadati</taxon>
        <taxon>Pseudomonadota</taxon>
        <taxon>Alphaproteobacteria</taxon>
        <taxon>Rhodobacterales</taxon>
        <taxon>Paracoccaceae</taxon>
        <taxon>Limimaricola</taxon>
    </lineage>
</organism>
<feature type="transmembrane region" description="Helical" evidence="1">
    <location>
        <begin position="418"/>
        <end position="438"/>
    </location>
</feature>
<dbReference type="Gene3D" id="3.30.70.1440">
    <property type="entry name" value="Multidrug efflux transporter AcrB pore domain"/>
    <property type="match status" value="1"/>
</dbReference>
<comment type="caution">
    <text evidence="2">The sequence shown here is derived from an EMBL/GenBank/DDBJ whole genome shotgun (WGS) entry which is preliminary data.</text>
</comment>
<gene>
    <name evidence="2" type="ORF">FHS00_002954</name>
</gene>
<feature type="transmembrane region" description="Helical" evidence="1">
    <location>
        <begin position="867"/>
        <end position="885"/>
    </location>
</feature>
<accession>A0ABR6HSA7</accession>
<dbReference type="Gene3D" id="3.30.70.1430">
    <property type="entry name" value="Multidrug efflux transporter AcrB pore domain"/>
    <property type="match status" value="2"/>
</dbReference>
<feature type="transmembrane region" description="Helical" evidence="1">
    <location>
        <begin position="350"/>
        <end position="370"/>
    </location>
</feature>
<sequence>MRLVSFFTRHATAANLLMLVVTALGLFAATQIRTQFLPDVVSETVSVSIDWEDASAEDVQAGIVDVATPGLLALEGLSEIQAVAREGGARFSLEFEPGWDIDRALAEVETALPSAAALPEDAEEAQTGRGVWRDRVLELALAGDLPRARIEALGAALERELLRAGITRAALRGTTSPEIAVEIEAARLAEHGLSLGDVAEAIARNASDAAAGETASGGTAVRVGAERRSETGLAALSLTTDAGPVALGDIATFESEEAGSGRAYFLEGDPAVVIGIERGVGGDALKIRAAALEVAEAFVASRSEDIRIVPMRDNAEQIADRLTVLADNALFGLVLVLVLLFVFLSPSAAVWVAGGIPVALAAGLGVLWLTGQSLNMISIFALMICLGIIVDDAIVVAESAEARRRERGETRAQAAERAARRMLGPILASTATTVVAFMSLQAVGGRFGEFIATIPFTVAAVLVASLAECFLVLPHHLGHGLARLDRGVLAWPSRMVNRGFVRLRDGVFAPAIRGVLALRYAVLLVAVGVTLQAVLMIVERDVAWRFFVAPQEPVITANIAMRDSATRDDTEAMLEEMLRAANEVRADFTGEHGTDPVVTVLTEIGGGAGRGLASADDKDADLLGALTIELIPADDRPYDTDAFVAAFEAALVRPPEFETFSFRAARFGPGGDGLDIALYGDDPLQLDAAAEALEAALAAIPQITGVEDDLTLAGTAQALRLNAYGEELGFTESGIATELRERLQGVEALSWPQGTQTAKIEVRLPEGALGAAYLEEILLHSPEGRWVSLSEITTRSSAPVLSTIRSEAGQVVVRVTGELSTQDAALAESLRTQIETVELPRVAAPYGVTYDLQGLAAQEADFRSDAVIGYAVCLLAIYMVLALVLGHWFWPLSIMAVIPVGVTGLVWGHYWWDMPLSIFSAVGFIGLSGIIVNDSIVLVSAITERLRDEAPLQAITGAVAERLRPVLLTTLTTVLGLAPLLSETSTQAEFLKPMVVTLCVGLTAGFFIVLLVVPSLVAIQMDVATAWRRLRIGRRQAAVR</sequence>
<feature type="transmembrane region" description="Helical" evidence="1">
    <location>
        <begin position="918"/>
        <end position="942"/>
    </location>
</feature>
<name>A0ABR6HSA7_9RHOB</name>
<feature type="transmembrane region" description="Helical" evidence="1">
    <location>
        <begin position="322"/>
        <end position="343"/>
    </location>
</feature>
<dbReference type="Pfam" id="PF00873">
    <property type="entry name" value="ACR_tran"/>
    <property type="match status" value="1"/>
</dbReference>
<feature type="transmembrane region" description="Helical" evidence="1">
    <location>
        <begin position="376"/>
        <end position="397"/>
    </location>
</feature>
<dbReference type="Gene3D" id="3.30.70.1320">
    <property type="entry name" value="Multidrug efflux transporter AcrB pore domain like"/>
    <property type="match status" value="1"/>
</dbReference>
<dbReference type="Gene3D" id="3.30.2090.10">
    <property type="entry name" value="Multidrug efflux transporter AcrB TolC docking domain, DN and DC subdomains"/>
    <property type="match status" value="2"/>
</dbReference>
<feature type="transmembrane region" description="Helical" evidence="1">
    <location>
        <begin position="963"/>
        <end position="982"/>
    </location>
</feature>
<keyword evidence="1" id="KW-0472">Membrane</keyword>
<protein>
    <submittedName>
        <fullName evidence="2">Multidrug efflux pump subunit AcrB</fullName>
    </submittedName>
</protein>
<feature type="transmembrane region" description="Helical" evidence="1">
    <location>
        <begin position="450"/>
        <end position="473"/>
    </location>
</feature>
<dbReference type="SUPFAM" id="SSF82714">
    <property type="entry name" value="Multidrug efflux transporter AcrB TolC docking domain, DN and DC subdomains"/>
    <property type="match status" value="1"/>
</dbReference>
<evidence type="ECO:0000313" key="2">
    <source>
        <dbReference type="EMBL" id="MBB3713352.1"/>
    </source>
</evidence>
<keyword evidence="1" id="KW-1133">Transmembrane helix</keyword>